<dbReference type="EMBL" id="BLXT01004580">
    <property type="protein sequence ID" value="GFO14555.1"/>
    <property type="molecule type" value="Genomic_DNA"/>
</dbReference>
<dbReference type="AlphaFoldDB" id="A0AAV4B4M8"/>
<name>A0AAV4B4M8_9GAST</name>
<evidence type="ECO:0000313" key="1">
    <source>
        <dbReference type="EMBL" id="GFO14555.1"/>
    </source>
</evidence>
<comment type="caution">
    <text evidence="1">The sequence shown here is derived from an EMBL/GenBank/DDBJ whole genome shotgun (WGS) entry which is preliminary data.</text>
</comment>
<evidence type="ECO:0000313" key="2">
    <source>
        <dbReference type="Proteomes" id="UP000735302"/>
    </source>
</evidence>
<gene>
    <name evidence="1" type="ORF">PoB_004106000</name>
</gene>
<dbReference type="Proteomes" id="UP000735302">
    <property type="component" value="Unassembled WGS sequence"/>
</dbReference>
<organism evidence="1 2">
    <name type="scientific">Plakobranchus ocellatus</name>
    <dbReference type="NCBI Taxonomy" id="259542"/>
    <lineage>
        <taxon>Eukaryota</taxon>
        <taxon>Metazoa</taxon>
        <taxon>Spiralia</taxon>
        <taxon>Lophotrochozoa</taxon>
        <taxon>Mollusca</taxon>
        <taxon>Gastropoda</taxon>
        <taxon>Heterobranchia</taxon>
        <taxon>Euthyneura</taxon>
        <taxon>Panpulmonata</taxon>
        <taxon>Sacoglossa</taxon>
        <taxon>Placobranchoidea</taxon>
        <taxon>Plakobranchidae</taxon>
        <taxon>Plakobranchus</taxon>
    </lineage>
</organism>
<sequence length="77" mass="8780">MTPVWQQVRVYVGQEGDKGETIGVLWRISTAARNQRYQDIIPVGPETAPPTATGRRKENIPDRRSLMTSRGWTWAKL</sequence>
<reference evidence="1 2" key="1">
    <citation type="journal article" date="2021" name="Elife">
        <title>Chloroplast acquisition without the gene transfer in kleptoplastic sea slugs, Plakobranchus ocellatus.</title>
        <authorList>
            <person name="Maeda T."/>
            <person name="Takahashi S."/>
            <person name="Yoshida T."/>
            <person name="Shimamura S."/>
            <person name="Takaki Y."/>
            <person name="Nagai Y."/>
            <person name="Toyoda A."/>
            <person name="Suzuki Y."/>
            <person name="Arimoto A."/>
            <person name="Ishii H."/>
            <person name="Satoh N."/>
            <person name="Nishiyama T."/>
            <person name="Hasebe M."/>
            <person name="Maruyama T."/>
            <person name="Minagawa J."/>
            <person name="Obokata J."/>
            <person name="Shigenobu S."/>
        </authorList>
    </citation>
    <scope>NUCLEOTIDE SEQUENCE [LARGE SCALE GENOMIC DNA]</scope>
</reference>
<protein>
    <submittedName>
        <fullName evidence="1">Uncharacterized protein</fullName>
    </submittedName>
</protein>
<accession>A0AAV4B4M8</accession>
<keyword evidence="2" id="KW-1185">Reference proteome</keyword>
<proteinExistence type="predicted"/>